<dbReference type="Proteomes" id="UP000036923">
    <property type="component" value="Unassembled WGS sequence"/>
</dbReference>
<dbReference type="Pfam" id="PF09388">
    <property type="entry name" value="SpoOE-like"/>
    <property type="match status" value="1"/>
</dbReference>
<name>A0A0L6JY02_9FIRM</name>
<keyword evidence="2" id="KW-1185">Reference proteome</keyword>
<dbReference type="InterPro" id="IPR036638">
    <property type="entry name" value="HLH_DNA-bd_sf"/>
</dbReference>
<comment type="caution">
    <text evidence="1">The sequence shown here is derived from an EMBL/GenBank/DDBJ whole genome shotgun (WGS) entry which is preliminary data.</text>
</comment>
<evidence type="ECO:0008006" key="3">
    <source>
        <dbReference type="Google" id="ProtNLM"/>
    </source>
</evidence>
<protein>
    <recommendedName>
        <fullName evidence="3">Sporulation stage 0, Spo0E-like regulatory phosphatase</fullName>
    </recommendedName>
</protein>
<dbReference type="GO" id="GO:0046983">
    <property type="term" value="F:protein dimerization activity"/>
    <property type="evidence" value="ECO:0007669"/>
    <property type="project" value="InterPro"/>
</dbReference>
<accession>A0A0L6JY02</accession>
<dbReference type="EMBL" id="LGTC01000001">
    <property type="protein sequence ID" value="KNY30435.1"/>
    <property type="molecule type" value="Genomic_DNA"/>
</dbReference>
<evidence type="ECO:0000313" key="1">
    <source>
        <dbReference type="EMBL" id="KNY30435.1"/>
    </source>
</evidence>
<dbReference type="InterPro" id="IPR037208">
    <property type="entry name" value="Spo0E-like_sf"/>
</dbReference>
<sequence length="49" mass="5769">MVEQLEDLRSKLHEVMESGSTEDILRVSQELDILIMIYTQKTMENRLSD</sequence>
<dbReference type="RefSeq" id="WP_081926861.1">
    <property type="nucleotide sequence ID" value="NZ_JQKC01000010.1"/>
</dbReference>
<dbReference type="SUPFAM" id="SSF140500">
    <property type="entry name" value="BAS1536-like"/>
    <property type="match status" value="1"/>
</dbReference>
<dbReference type="AlphaFoldDB" id="A0A0L6JY02"/>
<dbReference type="GO" id="GO:0043937">
    <property type="term" value="P:regulation of sporulation"/>
    <property type="evidence" value="ECO:0007669"/>
    <property type="project" value="InterPro"/>
</dbReference>
<dbReference type="OrthoDB" id="2105092at2"/>
<gene>
    <name evidence="1" type="ORF">Bccel_5715</name>
</gene>
<evidence type="ECO:0000313" key="2">
    <source>
        <dbReference type="Proteomes" id="UP000036923"/>
    </source>
</evidence>
<proteinExistence type="predicted"/>
<reference evidence="2" key="1">
    <citation type="submission" date="2015-07" db="EMBL/GenBank/DDBJ databases">
        <title>Near-Complete Genome Sequence of the Cellulolytic Bacterium Bacteroides (Pseudobacteroides) cellulosolvens ATCC 35603.</title>
        <authorList>
            <person name="Dassa B."/>
            <person name="Utturkar S.M."/>
            <person name="Klingeman D.M."/>
            <person name="Hurt R.A."/>
            <person name="Keller M."/>
            <person name="Xu J."/>
            <person name="Reddy Y.H.K."/>
            <person name="Borovok I."/>
            <person name="Grinberg I.R."/>
            <person name="Lamed R."/>
            <person name="Zhivin O."/>
            <person name="Bayer E.A."/>
            <person name="Brown S.D."/>
        </authorList>
    </citation>
    <scope>NUCLEOTIDE SEQUENCE [LARGE SCALE GENOMIC DNA]</scope>
    <source>
        <strain evidence="2">DSM 2933</strain>
    </source>
</reference>
<dbReference type="Gene3D" id="4.10.280.10">
    <property type="entry name" value="Helix-loop-helix DNA-binding domain"/>
    <property type="match status" value="1"/>
</dbReference>
<dbReference type="InterPro" id="IPR018540">
    <property type="entry name" value="Spo0E-like"/>
</dbReference>
<dbReference type="STRING" id="398512.Bccel_5715"/>
<organism evidence="1 2">
    <name type="scientific">Pseudobacteroides cellulosolvens ATCC 35603 = DSM 2933</name>
    <dbReference type="NCBI Taxonomy" id="398512"/>
    <lineage>
        <taxon>Bacteria</taxon>
        <taxon>Bacillati</taxon>
        <taxon>Bacillota</taxon>
        <taxon>Clostridia</taxon>
        <taxon>Eubacteriales</taxon>
        <taxon>Oscillospiraceae</taxon>
        <taxon>Pseudobacteroides</taxon>
    </lineage>
</organism>